<feature type="transmembrane region" description="Helical" evidence="8">
    <location>
        <begin position="330"/>
        <end position="352"/>
    </location>
</feature>
<feature type="transmembrane region" description="Helical" evidence="8">
    <location>
        <begin position="64"/>
        <end position="84"/>
    </location>
</feature>
<feature type="transmembrane region" description="Helical" evidence="8">
    <location>
        <begin position="37"/>
        <end position="58"/>
    </location>
</feature>
<dbReference type="AlphaFoldDB" id="A0A2P2BXV7"/>
<feature type="domain" description="Cyclic nucleotide-binding" evidence="9">
    <location>
        <begin position="436"/>
        <end position="534"/>
    </location>
</feature>
<feature type="transmembrane region" description="Helical" evidence="8">
    <location>
        <begin position="364"/>
        <end position="387"/>
    </location>
</feature>
<evidence type="ECO:0000256" key="4">
    <source>
        <dbReference type="ARBA" id="ARBA00022692"/>
    </source>
</evidence>
<evidence type="ECO:0000256" key="5">
    <source>
        <dbReference type="ARBA" id="ARBA00022989"/>
    </source>
</evidence>
<keyword evidence="5 8" id="KW-1133">Transmembrane helix</keyword>
<dbReference type="PROSITE" id="PS50042">
    <property type="entry name" value="CNMP_BINDING_3"/>
    <property type="match status" value="1"/>
</dbReference>
<reference evidence="10" key="1">
    <citation type="submission" date="2015-08" db="EMBL/GenBank/DDBJ databases">
        <authorList>
            <person name="Babu N.S."/>
            <person name="Beckwith C.J."/>
            <person name="Beseler K.G."/>
            <person name="Brison A."/>
            <person name="Carone J.V."/>
            <person name="Caskin T.P."/>
            <person name="Diamond M."/>
            <person name="Durham M.E."/>
            <person name="Foxe J.M."/>
            <person name="Go M."/>
            <person name="Henderson B.A."/>
            <person name="Jones I.B."/>
            <person name="McGettigan J.A."/>
            <person name="Micheletti S.J."/>
            <person name="Nasrallah M.E."/>
            <person name="Ortiz D."/>
            <person name="Piller C.R."/>
            <person name="Privatt S.R."/>
            <person name="Schneider S.L."/>
            <person name="Sharp S."/>
            <person name="Smith T.C."/>
            <person name="Stanton J.D."/>
            <person name="Ullery H.E."/>
            <person name="Wilson R.J."/>
            <person name="Serrano M.G."/>
            <person name="Buck G."/>
            <person name="Lee V."/>
            <person name="Wang Y."/>
            <person name="Carvalho R."/>
            <person name="Voegtly L."/>
            <person name="Shi R."/>
            <person name="Duckworth R."/>
            <person name="Johnson A."/>
            <person name="Loviza R."/>
            <person name="Walstead R."/>
            <person name="Shah Z."/>
            <person name="Kiflezghi M."/>
            <person name="Wade K."/>
            <person name="Ball S.L."/>
            <person name="Bradley K.W."/>
            <person name="Asai D.J."/>
            <person name="Bowman C.A."/>
            <person name="Russell D.A."/>
            <person name="Pope W.H."/>
            <person name="Jacobs-Sera D."/>
            <person name="Hendrix R.W."/>
            <person name="Hatfull G.F."/>
        </authorList>
    </citation>
    <scope>NUCLEOTIDE SEQUENCE</scope>
</reference>
<gene>
    <name evidence="10" type="ORF">NOCA2190020</name>
</gene>
<dbReference type="GO" id="GO:0022857">
    <property type="term" value="F:transmembrane transporter activity"/>
    <property type="evidence" value="ECO:0007669"/>
    <property type="project" value="InterPro"/>
</dbReference>
<dbReference type="InterPro" id="IPR018488">
    <property type="entry name" value="cNMP-bd_CS"/>
</dbReference>
<dbReference type="InterPro" id="IPR011701">
    <property type="entry name" value="MFS"/>
</dbReference>
<dbReference type="PANTHER" id="PTHR23513">
    <property type="entry name" value="INTEGRAL MEMBRANE EFFLUX PROTEIN-RELATED"/>
    <property type="match status" value="1"/>
</dbReference>
<dbReference type="Gene3D" id="1.20.1250.20">
    <property type="entry name" value="MFS general substrate transporter like domains"/>
    <property type="match status" value="2"/>
</dbReference>
<dbReference type="EMBL" id="CZKA01000011">
    <property type="protein sequence ID" value="CUR54563.1"/>
    <property type="molecule type" value="Genomic_DNA"/>
</dbReference>
<dbReference type="SUPFAM" id="SSF103473">
    <property type="entry name" value="MFS general substrate transporter"/>
    <property type="match status" value="1"/>
</dbReference>
<keyword evidence="3" id="KW-1003">Cell membrane</keyword>
<name>A0A2P2BXV7_9ZZZZ</name>
<accession>A0A2P2BXV7</accession>
<dbReference type="CDD" id="cd00038">
    <property type="entry name" value="CAP_ED"/>
    <property type="match status" value="1"/>
</dbReference>
<dbReference type="Gene3D" id="2.60.120.10">
    <property type="entry name" value="Jelly Rolls"/>
    <property type="match status" value="1"/>
</dbReference>
<organism evidence="10">
    <name type="scientific">metagenome</name>
    <dbReference type="NCBI Taxonomy" id="256318"/>
    <lineage>
        <taxon>unclassified sequences</taxon>
        <taxon>metagenomes</taxon>
    </lineage>
</organism>
<dbReference type="InterPro" id="IPR036259">
    <property type="entry name" value="MFS_trans_sf"/>
</dbReference>
<feature type="transmembrane region" description="Helical" evidence="8">
    <location>
        <begin position="188"/>
        <end position="208"/>
    </location>
</feature>
<dbReference type="SUPFAM" id="SSF51206">
    <property type="entry name" value="cAMP-binding domain-like"/>
    <property type="match status" value="1"/>
</dbReference>
<dbReference type="InterPro" id="IPR014710">
    <property type="entry name" value="RmlC-like_jellyroll"/>
</dbReference>
<dbReference type="InterPro" id="IPR018490">
    <property type="entry name" value="cNMP-bd_dom_sf"/>
</dbReference>
<keyword evidence="2" id="KW-0813">Transport</keyword>
<dbReference type="InterPro" id="IPR000595">
    <property type="entry name" value="cNMP-bd_dom"/>
</dbReference>
<sequence length="575" mass="59267">MRSLAARLTPDSTGRLGKAAAAISSNARNPSLRRAQLSFLGAWTAEWAFTVGLGIVAYRDGGATAVGLVGLLRMAPSALLAPLLSPLADRGRRERVLILVSTLRGLATAAAAVVVGVSGPTYLVYALAVLSTMAATLYRPAHSALLPSLCRTGYELASANVVRGLLDSAATLTGPLLAAVLLRLAGVTAVFAVAAGASLLAALLLLGLRYEAPPRPAAPDSRLLRSAAEGVRAVCRSADLALIMGLAVAQTLTRGALTVLTVVVAIDLLETGESGVALLTAAIGAGAVLGSLAASLLVDTRRLGGWFAVGVALWGVPVTLIGVVPHQASALGLLACVGVGNALIDLGGFTLLGRMAPDEVLGRVFGVLESLVALSMGVGAIITSLLIEQIGLRPSLMAIGLLCPACAVLSWPRLRRMDGSLDVRDADIELLQGLPMLGALPLPAVEQLARGLEVREVPARTTVFEQGDVGDRYYVIESGEAEVVGDGQVITTLRAGQGFGEIALLRQVRRTATVRAAHDLRLRSLRSEHFLAVVLGYPPSARDAGSTVDSMLDRFTPLGTREQPPTGPSSGVTHG</sequence>
<feature type="transmembrane region" description="Helical" evidence="8">
    <location>
        <begin position="305"/>
        <end position="324"/>
    </location>
</feature>
<evidence type="ECO:0000256" key="7">
    <source>
        <dbReference type="SAM" id="MobiDB-lite"/>
    </source>
</evidence>
<feature type="transmembrane region" description="Helical" evidence="8">
    <location>
        <begin position="278"/>
        <end position="298"/>
    </location>
</feature>
<keyword evidence="6 8" id="KW-0472">Membrane</keyword>
<feature type="region of interest" description="Disordered" evidence="7">
    <location>
        <begin position="556"/>
        <end position="575"/>
    </location>
</feature>
<evidence type="ECO:0000256" key="2">
    <source>
        <dbReference type="ARBA" id="ARBA00022448"/>
    </source>
</evidence>
<dbReference type="PROSITE" id="PS00889">
    <property type="entry name" value="CNMP_BINDING_2"/>
    <property type="match status" value="1"/>
</dbReference>
<dbReference type="CDD" id="cd06173">
    <property type="entry name" value="MFS_MefA_like"/>
    <property type="match status" value="1"/>
</dbReference>
<dbReference type="Pfam" id="PF07690">
    <property type="entry name" value="MFS_1"/>
    <property type="match status" value="1"/>
</dbReference>
<feature type="transmembrane region" description="Helical" evidence="8">
    <location>
        <begin position="240"/>
        <end position="266"/>
    </location>
</feature>
<dbReference type="PANTHER" id="PTHR23513:SF9">
    <property type="entry name" value="ENTEROBACTIN EXPORTER ENTS"/>
    <property type="match status" value="1"/>
</dbReference>
<comment type="subcellular location">
    <subcellularLocation>
        <location evidence="1">Cell membrane</location>
        <topology evidence="1">Multi-pass membrane protein</topology>
    </subcellularLocation>
</comment>
<evidence type="ECO:0000313" key="10">
    <source>
        <dbReference type="EMBL" id="CUR54563.1"/>
    </source>
</evidence>
<dbReference type="PRINTS" id="PR00103">
    <property type="entry name" value="CAMPKINASE"/>
</dbReference>
<proteinExistence type="predicted"/>
<dbReference type="GO" id="GO:0005886">
    <property type="term" value="C:plasma membrane"/>
    <property type="evidence" value="ECO:0007669"/>
    <property type="project" value="UniProtKB-SubCell"/>
</dbReference>
<evidence type="ECO:0000256" key="8">
    <source>
        <dbReference type="SAM" id="Phobius"/>
    </source>
</evidence>
<dbReference type="Pfam" id="PF00027">
    <property type="entry name" value="cNMP_binding"/>
    <property type="match status" value="1"/>
</dbReference>
<evidence type="ECO:0000259" key="9">
    <source>
        <dbReference type="PROSITE" id="PS50042"/>
    </source>
</evidence>
<protein>
    <submittedName>
        <fullName evidence="10">Putative Major facilitator superfamily MFS_1</fullName>
    </submittedName>
</protein>
<evidence type="ECO:0000256" key="1">
    <source>
        <dbReference type="ARBA" id="ARBA00004651"/>
    </source>
</evidence>
<dbReference type="SMART" id="SM00100">
    <property type="entry name" value="cNMP"/>
    <property type="match status" value="1"/>
</dbReference>
<evidence type="ECO:0000256" key="3">
    <source>
        <dbReference type="ARBA" id="ARBA00022475"/>
    </source>
</evidence>
<evidence type="ECO:0000256" key="6">
    <source>
        <dbReference type="ARBA" id="ARBA00023136"/>
    </source>
</evidence>
<keyword evidence="4 8" id="KW-0812">Transmembrane</keyword>